<keyword evidence="2" id="KW-1185">Reference proteome</keyword>
<dbReference type="Proteomes" id="UP000594638">
    <property type="component" value="Unassembled WGS sequence"/>
</dbReference>
<accession>A0A8S0TYG5</accession>
<dbReference type="AlphaFoldDB" id="A0A8S0TYG5"/>
<protein>
    <submittedName>
        <fullName evidence="1">Uncharacterized protein</fullName>
    </submittedName>
</protein>
<sequence>YPDTYALQIGDGLSHFDQLAAFLYYQIYKWLQRVQLSTNFRANIIRGVGTEQHQGLVLEIPAIVVLPLLSLQKNSIL</sequence>
<evidence type="ECO:0000313" key="1">
    <source>
        <dbReference type="EMBL" id="CAA3010675.1"/>
    </source>
</evidence>
<proteinExistence type="predicted"/>
<name>A0A8S0TYG5_OLEEU</name>
<gene>
    <name evidence="1" type="ORF">OLEA9_A057381</name>
</gene>
<reference evidence="1 2" key="1">
    <citation type="submission" date="2019-12" db="EMBL/GenBank/DDBJ databases">
        <authorList>
            <person name="Alioto T."/>
            <person name="Alioto T."/>
            <person name="Gomez Garrido J."/>
        </authorList>
    </citation>
    <scope>NUCLEOTIDE SEQUENCE [LARGE SCALE GENOMIC DNA]</scope>
</reference>
<organism evidence="1 2">
    <name type="scientific">Olea europaea subsp. europaea</name>
    <dbReference type="NCBI Taxonomy" id="158383"/>
    <lineage>
        <taxon>Eukaryota</taxon>
        <taxon>Viridiplantae</taxon>
        <taxon>Streptophyta</taxon>
        <taxon>Embryophyta</taxon>
        <taxon>Tracheophyta</taxon>
        <taxon>Spermatophyta</taxon>
        <taxon>Magnoliopsida</taxon>
        <taxon>eudicotyledons</taxon>
        <taxon>Gunneridae</taxon>
        <taxon>Pentapetalae</taxon>
        <taxon>asterids</taxon>
        <taxon>lamiids</taxon>
        <taxon>Lamiales</taxon>
        <taxon>Oleaceae</taxon>
        <taxon>Oleeae</taxon>
        <taxon>Olea</taxon>
    </lineage>
</organism>
<comment type="caution">
    <text evidence="1">The sequence shown here is derived from an EMBL/GenBank/DDBJ whole genome shotgun (WGS) entry which is preliminary data.</text>
</comment>
<dbReference type="EMBL" id="CACTIH010007349">
    <property type="protein sequence ID" value="CAA3010675.1"/>
    <property type="molecule type" value="Genomic_DNA"/>
</dbReference>
<feature type="non-terminal residue" evidence="1">
    <location>
        <position position="1"/>
    </location>
</feature>
<dbReference type="Gramene" id="OE9A057381T1">
    <property type="protein sequence ID" value="OE9A057381C1"/>
    <property type="gene ID" value="OE9A057381"/>
</dbReference>
<evidence type="ECO:0000313" key="2">
    <source>
        <dbReference type="Proteomes" id="UP000594638"/>
    </source>
</evidence>